<dbReference type="Pfam" id="PF00723">
    <property type="entry name" value="Glyco_hydro_15"/>
    <property type="match status" value="1"/>
</dbReference>
<comment type="similarity">
    <text evidence="3 7">Belongs to the phosphorylase b kinase regulatory chain family.</text>
</comment>
<keyword evidence="4 7" id="KW-0321">Glycogen metabolism</keyword>
<keyword evidence="11" id="KW-1185">Reference proteome</keyword>
<keyword evidence="5 7" id="KW-0112">Calmodulin-binding</keyword>
<proteinExistence type="inferred from homology"/>
<dbReference type="InterPro" id="IPR008734">
    <property type="entry name" value="PHK_A/B_su"/>
</dbReference>
<organism evidence="10 11">
    <name type="scientific">Sander lucioperca</name>
    <name type="common">Pike-perch</name>
    <name type="synonym">Perca lucioperca</name>
    <dbReference type="NCBI Taxonomy" id="283035"/>
    <lineage>
        <taxon>Eukaryota</taxon>
        <taxon>Metazoa</taxon>
        <taxon>Chordata</taxon>
        <taxon>Craniata</taxon>
        <taxon>Vertebrata</taxon>
        <taxon>Euteleostomi</taxon>
        <taxon>Actinopterygii</taxon>
        <taxon>Neopterygii</taxon>
        <taxon>Teleostei</taxon>
        <taxon>Neoteleostei</taxon>
        <taxon>Acanthomorphata</taxon>
        <taxon>Eupercaria</taxon>
        <taxon>Perciformes</taxon>
        <taxon>Percoidei</taxon>
        <taxon>Percidae</taxon>
        <taxon>Luciopercinae</taxon>
        <taxon>Sander</taxon>
    </lineage>
</organism>
<comment type="pathway">
    <text evidence="2 7">Glycan biosynthesis; glycogen metabolism.</text>
</comment>
<evidence type="ECO:0000256" key="3">
    <source>
        <dbReference type="ARBA" id="ARBA00007128"/>
    </source>
</evidence>
<evidence type="ECO:0000256" key="5">
    <source>
        <dbReference type="ARBA" id="ARBA00022860"/>
    </source>
</evidence>
<evidence type="ECO:0000259" key="8">
    <source>
        <dbReference type="Pfam" id="PF00723"/>
    </source>
</evidence>
<evidence type="ECO:0000313" key="10">
    <source>
        <dbReference type="Ensembl" id="ENSSLUP00000045036.1"/>
    </source>
</evidence>
<evidence type="ECO:0000259" key="9">
    <source>
        <dbReference type="Pfam" id="PF19292"/>
    </source>
</evidence>
<feature type="domain" description="Phosphorylase b kinase regulatory subunit alpha/beta C-terminal" evidence="9">
    <location>
        <begin position="826"/>
        <end position="986"/>
    </location>
</feature>
<evidence type="ECO:0000256" key="6">
    <source>
        <dbReference type="ARBA" id="ARBA00023277"/>
    </source>
</evidence>
<keyword evidence="7" id="KW-0472">Membrane</keyword>
<dbReference type="SUPFAM" id="SSF48208">
    <property type="entry name" value="Six-hairpin glycosidases"/>
    <property type="match status" value="1"/>
</dbReference>
<dbReference type="UniPathway" id="UPA00163"/>
<keyword evidence="7" id="KW-0449">Lipoprotein</keyword>
<evidence type="ECO:0000256" key="1">
    <source>
        <dbReference type="ARBA" id="ARBA00004342"/>
    </source>
</evidence>
<dbReference type="InterPro" id="IPR045583">
    <property type="entry name" value="KPBA/B_C"/>
</dbReference>
<dbReference type="GO" id="GO:0005516">
    <property type="term" value="F:calmodulin binding"/>
    <property type="evidence" value="ECO:0007669"/>
    <property type="project" value="UniProtKB-KW"/>
</dbReference>
<dbReference type="PANTHER" id="PTHR10749">
    <property type="entry name" value="PHOSPHORYLASE B KINASE REGULATORY SUBUNIT"/>
    <property type="match status" value="1"/>
</dbReference>
<keyword evidence="7" id="KW-1003">Cell membrane</keyword>
<protein>
    <recommendedName>
        <fullName evidence="7">Phosphorylase b kinase regulatory subunit</fullName>
    </recommendedName>
</protein>
<dbReference type="InterPro" id="IPR008928">
    <property type="entry name" value="6-hairpin_glycosidase_sf"/>
</dbReference>
<evidence type="ECO:0000313" key="11">
    <source>
        <dbReference type="Proteomes" id="UP000694568"/>
    </source>
</evidence>
<dbReference type="GO" id="GO:0005886">
    <property type="term" value="C:plasma membrane"/>
    <property type="evidence" value="ECO:0007669"/>
    <property type="project" value="UniProtKB-SubCell"/>
</dbReference>
<dbReference type="GO" id="GO:0005964">
    <property type="term" value="C:phosphorylase kinase complex"/>
    <property type="evidence" value="ECO:0007669"/>
    <property type="project" value="TreeGrafter"/>
</dbReference>
<comment type="function">
    <text evidence="7">Phosphorylase b kinase catalyzes the phosphorylation of serine in certain substrates, including troponin I.</text>
</comment>
<dbReference type="AlphaFoldDB" id="A0A8C9ZS36"/>
<accession>A0A8C9ZS36</accession>
<feature type="domain" description="GH15-like" evidence="8">
    <location>
        <begin position="28"/>
        <end position="786"/>
    </location>
</feature>
<dbReference type="PANTHER" id="PTHR10749:SF8">
    <property type="entry name" value="PHOSPHORYLASE B KINASE REGULATORY SUBUNIT BETA"/>
    <property type="match status" value="1"/>
</dbReference>
<dbReference type="InterPro" id="IPR011613">
    <property type="entry name" value="GH15-like"/>
</dbReference>
<sequence length="1001" mass="114089">MHPSSGSIYEPLKLSTLQRDDEPLWEKLDRYYNAVKTTILNYQSPTTGLFPVKTCSTCKEAKVRDSLYCAASAWALALAYRRIDDDMGRTHELEHSAIKCMRGTLYCYMRQADKVEQFKQDPSPSKCLHSVFDVDTGDEVHSYADYHHLQIDAVSLFLLYLVEMICSGLQIIYNTDEVSFIQNLVFCVERAYRVPDYGMWERGSKYNNGSTELHSSSVGLAKAALEAINGFNLFGNQGCSWSVIFVDLDAHNRNRQTLCSLLPRESRSHNTDAALLPTISYPAFAVDDDALYSQTLDKIVRKLRGKYGFKRFLRDGYRTTNEDKNRRFYKPAEMKLFDGIECEFPIFFIYMMIDGVFRGNKAQVKEYQDLLQPIIFLSNEGHAVIPKYYYVPADFVEAEQNKHGSQKRFPSNSGRDGMFFLCGQALYNIAMLLVDELISPKDIDPIHRYVPYQDQRNVSMRYSNQGPIDNDVVIHVALIAESQRLQVFLNTYGIQTQTPQQVEPIQIWPQKELVKAYRFLAINKKLGLSGRPERPVGCIGTCKIYRILGKTVVCYPIVFDLSDFYLSQDVMLLIDDIKTLISGAVLPLAFIFEELELPKHSKVKRQTSTPNASDLEQQPEINVDEWLQKPTNEIIQKFHDCDCLASQAQLAAILLRREGPDFLAKDENLSDELERLYRRAGSRKLWPAVRQAAAIIKKFASSMAPHITTILVHGKQVTLGIFGQEEEVISNPLSPGVIQGIIYSKCSPQGGEREAVLQQELVIHIGWIISNTPELFSGMLKIRVGWIVQAMKHELKIRAGDMPPQDIYQLSPSDIKQLLLDVLQPQNTGRSWLNRRQIDGSLNRTPLGFHDRVWQILERTPNGFTVAGTYLPQQPTLSDMTMYEMNFSLLVEDTLKKIVLPEYRQIIVELLMVVSIVLERNPELEFSDKVDLDDLVKQAFNDFQRDRSRLEGIEKQDGMEAFYNTPPVGKRGTSSYLTKAVMILMLQGDVKPCKDDPCSVS</sequence>
<reference evidence="10" key="2">
    <citation type="submission" date="2025-09" db="UniProtKB">
        <authorList>
            <consortium name="Ensembl"/>
        </authorList>
    </citation>
    <scope>IDENTIFICATION</scope>
</reference>
<evidence type="ECO:0000256" key="2">
    <source>
        <dbReference type="ARBA" id="ARBA00005131"/>
    </source>
</evidence>
<name>A0A8C9ZS36_SANLU</name>
<evidence type="ECO:0000256" key="7">
    <source>
        <dbReference type="RuleBase" id="RU364123"/>
    </source>
</evidence>
<dbReference type="Ensembl" id="ENSSLUT00000046452.1">
    <property type="protein sequence ID" value="ENSSLUP00000045036.1"/>
    <property type="gene ID" value="ENSSLUG00000014849.1"/>
</dbReference>
<evidence type="ECO:0000256" key="4">
    <source>
        <dbReference type="ARBA" id="ARBA00022600"/>
    </source>
</evidence>
<keyword evidence="7" id="KW-0636">Prenylation</keyword>
<reference evidence="10" key="1">
    <citation type="submission" date="2025-08" db="UniProtKB">
        <authorList>
            <consortium name="Ensembl"/>
        </authorList>
    </citation>
    <scope>IDENTIFICATION</scope>
</reference>
<dbReference type="Pfam" id="PF19292">
    <property type="entry name" value="KPBB_C"/>
    <property type="match status" value="1"/>
</dbReference>
<dbReference type="GeneTree" id="ENSGT00950000183118"/>
<comment type="subcellular location">
    <subcellularLocation>
        <location evidence="1 7">Cell membrane</location>
        <topology evidence="1 7">Lipid-anchor</topology>
        <orientation evidence="1 7">Cytoplasmic side</orientation>
    </subcellularLocation>
</comment>
<keyword evidence="6 7" id="KW-0119">Carbohydrate metabolism</keyword>
<dbReference type="Proteomes" id="UP000694568">
    <property type="component" value="Unplaced"/>
</dbReference>
<dbReference type="GO" id="GO:0005977">
    <property type="term" value="P:glycogen metabolic process"/>
    <property type="evidence" value="ECO:0007669"/>
    <property type="project" value="UniProtKB-UniPathway"/>
</dbReference>
<gene>
    <name evidence="10" type="primary">phkb</name>
</gene>